<accession>A0A6J2TJE0</accession>
<feature type="transmembrane region" description="Helical" evidence="6">
    <location>
        <begin position="232"/>
        <end position="259"/>
    </location>
</feature>
<evidence type="ECO:0000256" key="3">
    <source>
        <dbReference type="ARBA" id="ARBA00022692"/>
    </source>
</evidence>
<dbReference type="GO" id="GO:0005886">
    <property type="term" value="C:plasma membrane"/>
    <property type="evidence" value="ECO:0007669"/>
    <property type="project" value="UniProtKB-SubCell"/>
</dbReference>
<feature type="transmembrane region" description="Helical" evidence="6">
    <location>
        <begin position="322"/>
        <end position="352"/>
    </location>
</feature>
<dbReference type="OrthoDB" id="420519at2759"/>
<evidence type="ECO:0000256" key="5">
    <source>
        <dbReference type="ARBA" id="ARBA00023136"/>
    </source>
</evidence>
<feature type="transmembrane region" description="Helical" evidence="6">
    <location>
        <begin position="205"/>
        <end position="226"/>
    </location>
</feature>
<gene>
    <name evidence="8" type="primary">LOC115624542</name>
</gene>
<keyword evidence="5 6" id="KW-0472">Membrane</keyword>
<dbReference type="PANTHER" id="PTHR12385:SF12">
    <property type="entry name" value="CHOLINE TRANSPORTER-LIKE PROTEIN"/>
    <property type="match status" value="1"/>
</dbReference>
<dbReference type="GO" id="GO:0022857">
    <property type="term" value="F:transmembrane transporter activity"/>
    <property type="evidence" value="ECO:0007669"/>
    <property type="project" value="UniProtKB-UniRule"/>
</dbReference>
<feature type="transmembrane region" description="Helical" evidence="6">
    <location>
        <begin position="556"/>
        <end position="577"/>
    </location>
</feature>
<comment type="similarity">
    <text evidence="2 6">Belongs to the CTL (choline transporter-like) family.</text>
</comment>
<feature type="transmembrane region" description="Helical" evidence="6">
    <location>
        <begin position="280"/>
        <end position="302"/>
    </location>
</feature>
<proteinExistence type="inferred from homology"/>
<feature type="transmembrane region" description="Helical" evidence="6">
    <location>
        <begin position="455"/>
        <end position="480"/>
    </location>
</feature>
<organism evidence="7 8">
    <name type="scientific">Drosophila lebanonensis</name>
    <name type="common">Fruit fly</name>
    <name type="synonym">Scaptodrosophila lebanonensis</name>
    <dbReference type="NCBI Taxonomy" id="7225"/>
    <lineage>
        <taxon>Eukaryota</taxon>
        <taxon>Metazoa</taxon>
        <taxon>Ecdysozoa</taxon>
        <taxon>Arthropoda</taxon>
        <taxon>Hexapoda</taxon>
        <taxon>Insecta</taxon>
        <taxon>Pterygota</taxon>
        <taxon>Neoptera</taxon>
        <taxon>Endopterygota</taxon>
        <taxon>Diptera</taxon>
        <taxon>Brachycera</taxon>
        <taxon>Muscomorpha</taxon>
        <taxon>Ephydroidea</taxon>
        <taxon>Drosophilidae</taxon>
        <taxon>Scaptodrosophila</taxon>
    </lineage>
</organism>
<dbReference type="Proteomes" id="UP000504634">
    <property type="component" value="Unplaced"/>
</dbReference>
<comment type="subcellular location">
    <subcellularLocation>
        <location evidence="6">Cell membrane</location>
        <topology evidence="6">Multi-pass membrane protein</topology>
    </subcellularLocation>
    <subcellularLocation>
        <location evidence="1">Membrane</location>
        <topology evidence="1">Multi-pass membrane protein</topology>
    </subcellularLocation>
</comment>
<evidence type="ECO:0000313" key="7">
    <source>
        <dbReference type="Proteomes" id="UP000504634"/>
    </source>
</evidence>
<feature type="transmembrane region" description="Helical" evidence="6">
    <location>
        <begin position="583"/>
        <end position="608"/>
    </location>
</feature>
<evidence type="ECO:0000313" key="8">
    <source>
        <dbReference type="RefSeq" id="XP_030375127.1"/>
    </source>
</evidence>
<keyword evidence="4 6" id="KW-1133">Transmembrane helix</keyword>
<keyword evidence="7" id="KW-1185">Reference proteome</keyword>
<evidence type="ECO:0000256" key="6">
    <source>
        <dbReference type="RuleBase" id="RU368066"/>
    </source>
</evidence>
<dbReference type="RefSeq" id="XP_030375127.1">
    <property type="nucleotide sequence ID" value="XM_030519267.1"/>
</dbReference>
<dbReference type="CTD" id="110280"/>
<evidence type="ECO:0000256" key="2">
    <source>
        <dbReference type="ARBA" id="ARBA00007168"/>
    </source>
</evidence>
<evidence type="ECO:0000256" key="1">
    <source>
        <dbReference type="ARBA" id="ARBA00004141"/>
    </source>
</evidence>
<feature type="transmembrane region" description="Helical" evidence="6">
    <location>
        <begin position="25"/>
        <end position="47"/>
    </location>
</feature>
<feature type="transmembrane region" description="Helical" evidence="6">
    <location>
        <begin position="404"/>
        <end position="435"/>
    </location>
</feature>
<protein>
    <recommendedName>
        <fullName evidence="6">Choline transporter-like protein</fullName>
    </recommendedName>
</protein>
<sequence>MGCAESKDGDRNAGRPKYRSCTDTFWLAIYVLFWLFLIVIAIFAFVYGNPLRIINGYDTFGNTCGVKQNERIFNSPLSGLDTHDKPDVFYFDVKELKKSLKICVKQCPTKTLTQRNELVQYYRDTGTQLCRYDFDMTQITSAALANDNSFFNYLGPCPSFPVQESSPVLHRCVPKGKSAQVKDMYDMLNSWDVAQQFLGDIYTTWHIIAAICGISLLISIALVTLMHWLSRIVSWLICVLVIVASIGLTGTLWYAYYSIRHNGASTQYTQLEEFIRNEQAVFTLAILATITMIILLIIIYYLKNKLSGLSALFEEAGECMMSLPGLLIAPILAFIVLAAFLAFWVVVVICLATATTPDQSPFAPFDNSGNHQLTNAVNNNNTQNDFKTILNIEFTKAQPLRSMFWIYVVGLIWTVEFIFACQQFALAAAVAFWYFSKPTTTPTIYAIGKLIKYHLGTVAKGSFVITIFKIPRLILTYLYAKLKKGEDKGSECAACCLKCCICGFWLLEKFIRFLNHNAYTVVAIESINFCPAAGIAWNALATNALQVATINSVGDFILFLGKIVVAALSGLIGVFILKDRPGLNFYIAPVIMIIIFSFFIAHIVLSLFEMVVDTLFLCVCEDKTINGRAGRWAQSNLARLVGEEPLQPGEEPPIQVVEMMPINKQPFCITRLPPPESEVSPMAE</sequence>
<dbReference type="AlphaFoldDB" id="A0A6J2TJE0"/>
<comment type="function">
    <text evidence="6">Choline transporter.</text>
</comment>
<keyword evidence="3 6" id="KW-0812">Transmembrane</keyword>
<dbReference type="Pfam" id="PF04515">
    <property type="entry name" value="Choline_transpo"/>
    <property type="match status" value="1"/>
</dbReference>
<evidence type="ECO:0000256" key="4">
    <source>
        <dbReference type="ARBA" id="ARBA00022989"/>
    </source>
</evidence>
<name>A0A6J2TJE0_DROLE</name>
<dbReference type="InterPro" id="IPR007603">
    <property type="entry name" value="Choline_transptr-like"/>
</dbReference>
<reference evidence="8" key="1">
    <citation type="submission" date="2025-08" db="UniProtKB">
        <authorList>
            <consortium name="RefSeq"/>
        </authorList>
    </citation>
    <scope>IDENTIFICATION</scope>
    <source>
        <strain evidence="8">11010-0011.00</strain>
        <tissue evidence="8">Whole body</tissue>
    </source>
</reference>
<dbReference type="GeneID" id="115624542"/>
<dbReference type="PANTHER" id="PTHR12385">
    <property type="entry name" value="CHOLINE TRANSPORTER-LIKE (SLC FAMILY 44)"/>
    <property type="match status" value="1"/>
</dbReference>